<feature type="signal peptide" evidence="8">
    <location>
        <begin position="1"/>
        <end position="27"/>
    </location>
</feature>
<accession>U2YK42</accession>
<keyword evidence="6" id="KW-0482">Metalloprotease</keyword>
<evidence type="ECO:0000256" key="6">
    <source>
        <dbReference type="ARBA" id="ARBA00023049"/>
    </source>
</evidence>
<dbReference type="GO" id="GO:0016020">
    <property type="term" value="C:membrane"/>
    <property type="evidence" value="ECO:0007669"/>
    <property type="project" value="TreeGrafter"/>
</dbReference>
<dbReference type="PANTHER" id="PTHR22726:SF1">
    <property type="entry name" value="METALLOENDOPEPTIDASE OMA1, MITOCHONDRIAL"/>
    <property type="match status" value="1"/>
</dbReference>
<evidence type="ECO:0000256" key="7">
    <source>
        <dbReference type="SAM" id="MobiDB-lite"/>
    </source>
</evidence>
<dbReference type="CDD" id="cd07324">
    <property type="entry name" value="M48C_Oma1-like"/>
    <property type="match status" value="1"/>
</dbReference>
<dbReference type="PANTHER" id="PTHR22726">
    <property type="entry name" value="METALLOENDOPEPTIDASE OMA1"/>
    <property type="match status" value="1"/>
</dbReference>
<evidence type="ECO:0000256" key="5">
    <source>
        <dbReference type="ARBA" id="ARBA00022833"/>
    </source>
</evidence>
<keyword evidence="8" id="KW-0732">Signal</keyword>
<organism evidence="10 11">
    <name type="scientific">Caenibius tardaugens NBRC 16725</name>
    <dbReference type="NCBI Taxonomy" id="1219035"/>
    <lineage>
        <taxon>Bacteria</taxon>
        <taxon>Pseudomonadati</taxon>
        <taxon>Pseudomonadota</taxon>
        <taxon>Alphaproteobacteria</taxon>
        <taxon>Sphingomonadales</taxon>
        <taxon>Erythrobacteraceae</taxon>
        <taxon>Caenibius</taxon>
    </lineage>
</organism>
<dbReference type="Pfam" id="PF13432">
    <property type="entry name" value="TPR_16"/>
    <property type="match status" value="1"/>
</dbReference>
<proteinExistence type="predicted"/>
<dbReference type="SUPFAM" id="SSF48452">
    <property type="entry name" value="TPR-like"/>
    <property type="match status" value="1"/>
</dbReference>
<dbReference type="GO" id="GO:0004222">
    <property type="term" value="F:metalloendopeptidase activity"/>
    <property type="evidence" value="ECO:0007669"/>
    <property type="project" value="InterPro"/>
</dbReference>
<feature type="chain" id="PRO_5030177722" evidence="8">
    <location>
        <begin position="28"/>
        <end position="465"/>
    </location>
</feature>
<keyword evidence="4" id="KW-0378">Hydrolase</keyword>
<sequence length="465" mass="49964">MRMPARLLPRLLAIAAAVTLSVQQAAAQSILRDAETEALLQEMSAPLVKAAGLEKGNVEVIMINDPSINAFVAGGQAVYIHSGLINAATDAGEVQGVIAHELGHVTGGHIIRFDEGAKAATNITILSLLLGLAAAAAGAPDAAMGVLAAGQQAAMGKFLSFTRTQESSADAAGAEYLSKAGISGRGSLEFFKKLQNQEFRYGYSQSDEAGFSRTHPLTGDRIANLRETYEKDPAWTKATDPALQERFTRVRAKLYGYLAEPAKTLSVYPPTDNSIPAHYARAYAYHKDALINKALVETAALIAAEPNNPYFLELEGQILLESGRPGQALPALRQANRLTGNNPLIATIFGHALIATEDPANYPEAERVLKAAVTRDRESPFAWYQLGVVYAAQGDMPRARLASAEQQVMERRFPEALQNAQAAFTGLPVGSPDWLRAQDITMQARAEMDKNKKKKKKKSEPEGNG</sequence>
<evidence type="ECO:0000256" key="3">
    <source>
        <dbReference type="ARBA" id="ARBA00022723"/>
    </source>
</evidence>
<keyword evidence="11" id="KW-1185">Reference proteome</keyword>
<dbReference type="Gene3D" id="1.25.40.10">
    <property type="entry name" value="Tetratricopeptide repeat domain"/>
    <property type="match status" value="1"/>
</dbReference>
<dbReference type="Gene3D" id="3.30.2010.10">
    <property type="entry name" value="Metalloproteases ('zincins'), catalytic domain"/>
    <property type="match status" value="1"/>
</dbReference>
<evidence type="ECO:0000256" key="4">
    <source>
        <dbReference type="ARBA" id="ARBA00022801"/>
    </source>
</evidence>
<dbReference type="InterPro" id="IPR011990">
    <property type="entry name" value="TPR-like_helical_dom_sf"/>
</dbReference>
<evidence type="ECO:0000313" key="10">
    <source>
        <dbReference type="EMBL" id="GAD48875.1"/>
    </source>
</evidence>
<dbReference type="KEGG" id="ntd:EGO55_08850"/>
<dbReference type="InterPro" id="IPR051156">
    <property type="entry name" value="Mito/Outer_Membr_Metalloprot"/>
</dbReference>
<gene>
    <name evidence="10" type="ORF">NT2_04_02880</name>
</gene>
<evidence type="ECO:0000256" key="8">
    <source>
        <dbReference type="SAM" id="SignalP"/>
    </source>
</evidence>
<comment type="cofactor">
    <cofactor evidence="1">
        <name>Zn(2+)</name>
        <dbReference type="ChEBI" id="CHEBI:29105"/>
    </cofactor>
</comment>
<dbReference type="OrthoDB" id="9814887at2"/>
<evidence type="ECO:0000256" key="1">
    <source>
        <dbReference type="ARBA" id="ARBA00001947"/>
    </source>
</evidence>
<dbReference type="InterPro" id="IPR001915">
    <property type="entry name" value="Peptidase_M48"/>
</dbReference>
<feature type="region of interest" description="Disordered" evidence="7">
    <location>
        <begin position="442"/>
        <end position="465"/>
    </location>
</feature>
<feature type="domain" description="Peptidase M48" evidence="9">
    <location>
        <begin position="37"/>
        <end position="228"/>
    </location>
</feature>
<dbReference type="GO" id="GO:0046872">
    <property type="term" value="F:metal ion binding"/>
    <property type="evidence" value="ECO:0007669"/>
    <property type="project" value="UniProtKB-KW"/>
</dbReference>
<comment type="caution">
    <text evidence="10">The sequence shown here is derived from an EMBL/GenBank/DDBJ whole genome shotgun (WGS) entry which is preliminary data.</text>
</comment>
<name>U2YK42_9SPHN</name>
<reference evidence="10 11" key="1">
    <citation type="submission" date="2013-09" db="EMBL/GenBank/DDBJ databases">
        <title>Whole genome shotgun sequence of Novosphingobium tardaugens NBRC 16725.</title>
        <authorList>
            <person name="Isaki S."/>
            <person name="Hosoyama A."/>
            <person name="Tsuchikane K."/>
            <person name="Katsumata H."/>
            <person name="Ando Y."/>
            <person name="Yamazaki S."/>
            <person name="Fujita N."/>
        </authorList>
    </citation>
    <scope>NUCLEOTIDE SEQUENCE [LARGE SCALE GENOMIC DNA]</scope>
    <source>
        <strain evidence="10 11">NBRC 16725</strain>
    </source>
</reference>
<dbReference type="Proteomes" id="UP000016568">
    <property type="component" value="Unassembled WGS sequence"/>
</dbReference>
<evidence type="ECO:0000256" key="2">
    <source>
        <dbReference type="ARBA" id="ARBA00022670"/>
    </source>
</evidence>
<dbReference type="GO" id="GO:0051603">
    <property type="term" value="P:proteolysis involved in protein catabolic process"/>
    <property type="evidence" value="ECO:0007669"/>
    <property type="project" value="TreeGrafter"/>
</dbReference>
<keyword evidence="2" id="KW-0645">Protease</keyword>
<keyword evidence="5" id="KW-0862">Zinc</keyword>
<dbReference type="eggNOG" id="COG4783">
    <property type="taxonomic scope" value="Bacteria"/>
</dbReference>
<keyword evidence="3" id="KW-0479">Metal-binding</keyword>
<protein>
    <submittedName>
        <fullName evidence="10">Peptidase M48 family protein</fullName>
    </submittedName>
</protein>
<dbReference type="AlphaFoldDB" id="U2YK42"/>
<evidence type="ECO:0000313" key="11">
    <source>
        <dbReference type="Proteomes" id="UP000016568"/>
    </source>
</evidence>
<dbReference type="EMBL" id="BASZ01000004">
    <property type="protein sequence ID" value="GAD48875.1"/>
    <property type="molecule type" value="Genomic_DNA"/>
</dbReference>
<evidence type="ECO:0000259" key="9">
    <source>
        <dbReference type="Pfam" id="PF01435"/>
    </source>
</evidence>
<dbReference type="Pfam" id="PF01435">
    <property type="entry name" value="Peptidase_M48"/>
    <property type="match status" value="1"/>
</dbReference>